<organism evidence="2 3">
    <name type="scientific">Liparis tanakae</name>
    <name type="common">Tanaka's snailfish</name>
    <dbReference type="NCBI Taxonomy" id="230148"/>
    <lineage>
        <taxon>Eukaryota</taxon>
        <taxon>Metazoa</taxon>
        <taxon>Chordata</taxon>
        <taxon>Craniata</taxon>
        <taxon>Vertebrata</taxon>
        <taxon>Euteleostomi</taxon>
        <taxon>Actinopterygii</taxon>
        <taxon>Neopterygii</taxon>
        <taxon>Teleostei</taxon>
        <taxon>Neoteleostei</taxon>
        <taxon>Acanthomorphata</taxon>
        <taxon>Eupercaria</taxon>
        <taxon>Perciformes</taxon>
        <taxon>Cottioidei</taxon>
        <taxon>Cottales</taxon>
        <taxon>Liparidae</taxon>
        <taxon>Liparis</taxon>
    </lineage>
</organism>
<keyword evidence="3" id="KW-1185">Reference proteome</keyword>
<sequence length="83" mass="8729">MAVRLSETPNERDQSTAAGSRAPLGRHSGTVAVVDVRHARCVEAPPRLRQALPGAAGCFSGGMLPDSPLAYKVNRKSGRPAHL</sequence>
<dbReference type="EMBL" id="SRLO01003628">
    <property type="protein sequence ID" value="TNN31273.1"/>
    <property type="molecule type" value="Genomic_DNA"/>
</dbReference>
<name>A0A4Z2ER57_9TELE</name>
<comment type="caution">
    <text evidence="2">The sequence shown here is derived from an EMBL/GenBank/DDBJ whole genome shotgun (WGS) entry which is preliminary data.</text>
</comment>
<feature type="region of interest" description="Disordered" evidence="1">
    <location>
        <begin position="1"/>
        <end position="26"/>
    </location>
</feature>
<dbReference type="Proteomes" id="UP000314294">
    <property type="component" value="Unassembled WGS sequence"/>
</dbReference>
<evidence type="ECO:0000313" key="3">
    <source>
        <dbReference type="Proteomes" id="UP000314294"/>
    </source>
</evidence>
<protein>
    <submittedName>
        <fullName evidence="2">Uncharacterized protein</fullName>
    </submittedName>
</protein>
<gene>
    <name evidence="2" type="ORF">EYF80_058575</name>
</gene>
<dbReference type="AlphaFoldDB" id="A0A4Z2ER57"/>
<evidence type="ECO:0000313" key="2">
    <source>
        <dbReference type="EMBL" id="TNN31273.1"/>
    </source>
</evidence>
<accession>A0A4Z2ER57</accession>
<evidence type="ECO:0000256" key="1">
    <source>
        <dbReference type="SAM" id="MobiDB-lite"/>
    </source>
</evidence>
<proteinExistence type="predicted"/>
<reference evidence="2 3" key="1">
    <citation type="submission" date="2019-03" db="EMBL/GenBank/DDBJ databases">
        <title>First draft genome of Liparis tanakae, snailfish: a comprehensive survey of snailfish specific genes.</title>
        <authorList>
            <person name="Kim W."/>
            <person name="Song I."/>
            <person name="Jeong J.-H."/>
            <person name="Kim D."/>
            <person name="Kim S."/>
            <person name="Ryu S."/>
            <person name="Song J.Y."/>
            <person name="Lee S.K."/>
        </authorList>
    </citation>
    <scope>NUCLEOTIDE SEQUENCE [LARGE SCALE GENOMIC DNA]</scope>
    <source>
        <tissue evidence="2">Muscle</tissue>
    </source>
</reference>